<organism evidence="1 2">
    <name type="scientific">Nocardioides ginsengisegetis</name>
    <dbReference type="NCBI Taxonomy" id="661491"/>
    <lineage>
        <taxon>Bacteria</taxon>
        <taxon>Bacillati</taxon>
        <taxon>Actinomycetota</taxon>
        <taxon>Actinomycetes</taxon>
        <taxon>Propionibacteriales</taxon>
        <taxon>Nocardioidaceae</taxon>
        <taxon>Nocardioides</taxon>
    </lineage>
</organism>
<gene>
    <name evidence="1" type="ORF">FB382_002964</name>
</gene>
<dbReference type="EMBL" id="JACGXA010000001">
    <property type="protein sequence ID" value="MBA8804673.1"/>
    <property type="molecule type" value="Genomic_DNA"/>
</dbReference>
<dbReference type="GO" id="GO:0008168">
    <property type="term" value="F:methyltransferase activity"/>
    <property type="evidence" value="ECO:0007669"/>
    <property type="project" value="UniProtKB-KW"/>
</dbReference>
<proteinExistence type="predicted"/>
<dbReference type="PANTHER" id="PTHR13627:SF31">
    <property type="entry name" value="RIBITOL 5-PHOSPHATE TRANSFERASE FKRP"/>
    <property type="match status" value="1"/>
</dbReference>
<dbReference type="PANTHER" id="PTHR13627">
    <property type="entry name" value="FUKUTIN RELATED PROTEIN"/>
    <property type="match status" value="1"/>
</dbReference>
<protein>
    <submittedName>
        <fullName evidence="1">SAM-dependent methyltransferase</fullName>
    </submittedName>
</protein>
<name>A0A7W3PAJ4_9ACTN</name>
<evidence type="ECO:0000313" key="1">
    <source>
        <dbReference type="EMBL" id="MBA8804673.1"/>
    </source>
</evidence>
<sequence>MTGTVTEQGITLASPGVEPLVLSLDGRYVWSFSPGRDGVPARGGTFVAWPDQLRRFLRGTAVVRVSDVPGTRVLLEDEVTLGGAPGRRIGVVDPQGLPLAIDKVGHLCRAFSATEDAVRDEILAGTRRALDDLTEGCGVRAYLNYGALLGAVRDGAMIAHDSDTDVCYLSEAASPAELILESYRIERTLRERGWNVLRMSGGDVKLLLPLSDGRQCHIDVFVAFRVAGTFYQLGNRSGRLPESAILPLSTITLHGHEFPAPADPEAMLAFVYGAGWRVPDPSFRYADPVAGVRRLDGWLRGYRTDMGRWTEFYRSPDAKRISQSGSAFARWAHQQVRSTGAIADLGCGNGRDAVYFAKRGRPVVAYEFSRAARGTARRRIASKGHGIDVRLLVLGELRSVLLAGAELARTRHHLYARQLLGCLDAQARANLWLLSRMALRHGGSLLLEFSAATGEQDPGQDPGPAGLVRRLDVDAVRREIEAAGGVIAREELAEGVDMLGDPDPLVCRMRVLWPRPTPSNPRRTG</sequence>
<dbReference type="Proteomes" id="UP000580910">
    <property type="component" value="Unassembled WGS sequence"/>
</dbReference>
<dbReference type="InterPro" id="IPR052613">
    <property type="entry name" value="LicD_transferase"/>
</dbReference>
<keyword evidence="1" id="KW-0489">Methyltransferase</keyword>
<dbReference type="SUPFAM" id="SSF53335">
    <property type="entry name" value="S-adenosyl-L-methionine-dependent methyltransferases"/>
    <property type="match status" value="1"/>
</dbReference>
<dbReference type="AlphaFoldDB" id="A0A7W3PAJ4"/>
<evidence type="ECO:0000313" key="2">
    <source>
        <dbReference type="Proteomes" id="UP000580910"/>
    </source>
</evidence>
<dbReference type="RefSeq" id="WP_182540368.1">
    <property type="nucleotide sequence ID" value="NZ_JACGXA010000001.1"/>
</dbReference>
<dbReference type="GO" id="GO:0032259">
    <property type="term" value="P:methylation"/>
    <property type="evidence" value="ECO:0007669"/>
    <property type="project" value="UniProtKB-KW"/>
</dbReference>
<comment type="caution">
    <text evidence="1">The sequence shown here is derived from an EMBL/GenBank/DDBJ whole genome shotgun (WGS) entry which is preliminary data.</text>
</comment>
<dbReference type="InterPro" id="IPR029063">
    <property type="entry name" value="SAM-dependent_MTases_sf"/>
</dbReference>
<reference evidence="1 2" key="1">
    <citation type="submission" date="2020-07" db="EMBL/GenBank/DDBJ databases">
        <title>Sequencing the genomes of 1000 actinobacteria strains.</title>
        <authorList>
            <person name="Klenk H.-P."/>
        </authorList>
    </citation>
    <scope>NUCLEOTIDE SEQUENCE [LARGE SCALE GENOMIC DNA]</scope>
    <source>
        <strain evidence="1 2">DSM 21349</strain>
    </source>
</reference>
<keyword evidence="2" id="KW-1185">Reference proteome</keyword>
<dbReference type="Gene3D" id="3.40.50.150">
    <property type="entry name" value="Vaccinia Virus protein VP39"/>
    <property type="match status" value="1"/>
</dbReference>
<accession>A0A7W3PAJ4</accession>
<keyword evidence="1" id="KW-0808">Transferase</keyword>